<dbReference type="Pfam" id="PF00675">
    <property type="entry name" value="Peptidase_M16"/>
    <property type="match status" value="1"/>
</dbReference>
<dbReference type="InterPro" id="IPR011249">
    <property type="entry name" value="Metalloenz_LuxS/M16"/>
</dbReference>
<gene>
    <name evidence="3" type="ORF">LCGC14_2412200</name>
</gene>
<dbReference type="PANTHER" id="PTHR11851">
    <property type="entry name" value="METALLOPROTEASE"/>
    <property type="match status" value="1"/>
</dbReference>
<feature type="non-terminal residue" evidence="3">
    <location>
        <position position="68"/>
    </location>
</feature>
<dbReference type="EMBL" id="LAZR01036471">
    <property type="protein sequence ID" value="KKL24751.1"/>
    <property type="molecule type" value="Genomic_DNA"/>
</dbReference>
<dbReference type="AlphaFoldDB" id="A0A0F9E4C7"/>
<evidence type="ECO:0000256" key="1">
    <source>
        <dbReference type="ARBA" id="ARBA00007261"/>
    </source>
</evidence>
<dbReference type="PANTHER" id="PTHR11851:SF49">
    <property type="entry name" value="MITOCHONDRIAL-PROCESSING PEPTIDASE SUBUNIT ALPHA"/>
    <property type="match status" value="1"/>
</dbReference>
<dbReference type="InterPro" id="IPR011765">
    <property type="entry name" value="Pept_M16_N"/>
</dbReference>
<sequence length="68" mass="7462">MDSEFFRRTVLPNGIRVLTSAMPTARSASVSLYIGTGSRYERDEEAGLSHFQELLVGKGSSKRPSAKD</sequence>
<evidence type="ECO:0000313" key="3">
    <source>
        <dbReference type="EMBL" id="KKL24751.1"/>
    </source>
</evidence>
<reference evidence="3" key="1">
    <citation type="journal article" date="2015" name="Nature">
        <title>Complex archaea that bridge the gap between prokaryotes and eukaryotes.</title>
        <authorList>
            <person name="Spang A."/>
            <person name="Saw J.H."/>
            <person name="Jorgensen S.L."/>
            <person name="Zaremba-Niedzwiedzka K."/>
            <person name="Martijn J."/>
            <person name="Lind A.E."/>
            <person name="van Eijk R."/>
            <person name="Schleper C."/>
            <person name="Guy L."/>
            <person name="Ettema T.J."/>
        </authorList>
    </citation>
    <scope>NUCLEOTIDE SEQUENCE</scope>
</reference>
<accession>A0A0F9E4C7</accession>
<dbReference type="GO" id="GO:0046872">
    <property type="term" value="F:metal ion binding"/>
    <property type="evidence" value="ECO:0007669"/>
    <property type="project" value="InterPro"/>
</dbReference>
<comment type="similarity">
    <text evidence="1">Belongs to the peptidase M16 family.</text>
</comment>
<dbReference type="Gene3D" id="3.30.830.10">
    <property type="entry name" value="Metalloenzyme, LuxS/M16 peptidase-like"/>
    <property type="match status" value="1"/>
</dbReference>
<proteinExistence type="inferred from homology"/>
<feature type="domain" description="Peptidase M16 N-terminal" evidence="2">
    <location>
        <begin position="16"/>
        <end position="66"/>
    </location>
</feature>
<name>A0A0F9E4C7_9ZZZZ</name>
<dbReference type="InterPro" id="IPR050361">
    <property type="entry name" value="MPP/UQCRC_Complex"/>
</dbReference>
<protein>
    <recommendedName>
        <fullName evidence="2">Peptidase M16 N-terminal domain-containing protein</fullName>
    </recommendedName>
</protein>
<comment type="caution">
    <text evidence="3">The sequence shown here is derived from an EMBL/GenBank/DDBJ whole genome shotgun (WGS) entry which is preliminary data.</text>
</comment>
<evidence type="ECO:0000259" key="2">
    <source>
        <dbReference type="Pfam" id="PF00675"/>
    </source>
</evidence>
<organism evidence="3">
    <name type="scientific">marine sediment metagenome</name>
    <dbReference type="NCBI Taxonomy" id="412755"/>
    <lineage>
        <taxon>unclassified sequences</taxon>
        <taxon>metagenomes</taxon>
        <taxon>ecological metagenomes</taxon>
    </lineage>
</organism>
<dbReference type="SUPFAM" id="SSF63411">
    <property type="entry name" value="LuxS/MPP-like metallohydrolase"/>
    <property type="match status" value="1"/>
</dbReference>